<dbReference type="GO" id="GO:0016787">
    <property type="term" value="F:hydrolase activity"/>
    <property type="evidence" value="ECO:0007669"/>
    <property type="project" value="UniProtKB-KW"/>
</dbReference>
<dbReference type="InterPro" id="IPR013783">
    <property type="entry name" value="Ig-like_fold"/>
</dbReference>
<reference evidence="3 4" key="1">
    <citation type="submission" date="2019-02" db="EMBL/GenBank/DDBJ databases">
        <title>Deep-cultivation of Planctomycetes and their phenomic and genomic characterization uncovers novel biology.</title>
        <authorList>
            <person name="Wiegand S."/>
            <person name="Jogler M."/>
            <person name="Boedeker C."/>
            <person name="Pinto D."/>
            <person name="Vollmers J."/>
            <person name="Rivas-Marin E."/>
            <person name="Kohn T."/>
            <person name="Peeters S.H."/>
            <person name="Heuer A."/>
            <person name="Rast P."/>
            <person name="Oberbeckmann S."/>
            <person name="Bunk B."/>
            <person name="Jeske O."/>
            <person name="Meyerdierks A."/>
            <person name="Storesund J.E."/>
            <person name="Kallscheuer N."/>
            <person name="Luecker S."/>
            <person name="Lage O.M."/>
            <person name="Pohl T."/>
            <person name="Merkel B.J."/>
            <person name="Hornburger P."/>
            <person name="Mueller R.-W."/>
            <person name="Bruemmer F."/>
            <person name="Labrenz M."/>
            <person name="Spormann A.M."/>
            <person name="Op Den Camp H."/>
            <person name="Overmann J."/>
            <person name="Amann R."/>
            <person name="Jetten M.S.M."/>
            <person name="Mascher T."/>
            <person name="Medema M.H."/>
            <person name="Devos D.P."/>
            <person name="Kaster A.-K."/>
            <person name="Ovreas L."/>
            <person name="Rohde M."/>
            <person name="Galperin M.Y."/>
            <person name="Jogler C."/>
        </authorList>
    </citation>
    <scope>NUCLEOTIDE SEQUENCE [LARGE SCALE GENOMIC DNA]</scope>
    <source>
        <strain evidence="3 4">Poly41</strain>
    </source>
</reference>
<dbReference type="SUPFAM" id="SSF51110">
    <property type="entry name" value="alpha-D-mannose-specific plant lectins"/>
    <property type="match status" value="1"/>
</dbReference>
<dbReference type="Pfam" id="PF17957">
    <property type="entry name" value="Big_7"/>
    <property type="match status" value="1"/>
</dbReference>
<accession>A0A5C6DVC7</accession>
<sequence length="964" mass="108963" precursor="true">MSRPFTHRTPICRFATALLLVAHCAFTAAVAASVEHDAKNPQLAFAARELEGAMKEAGQDDLQVTLSIQADASSPEAFQIRSAGPNRVEVIGSDSPGAMYGGLEIADRLRLKLPIQDQAGKPFIAKRGIKFNIPLDARTPSYDDTGDSAQNNIETMWDFEFWKAYLDDLARYRYNVLTFWSTHPFPSLIKLEEYPEIAMDDVYRVAVPLQPSFKNKLQDIDQNGDGHLSLEHDAKVLKLVKTMTIDEKIAHWQRVFQYANDRGIEIHWFCWNIFTFGATGHYGITEDQTNPITVEYTRQCVRQLLLTYPQIAGIGVTAGENSDRSTKGEHATENFIFNTFGRGIMDARKGQPGRQVRFIFRRHVTERDAVMDAFKGYTGGILDTSTKYAVAHMYSSRRPQEWETRIVAEGWPEHFKTWLNLRNDDIVMQRWGSPDFVREFIKWMPREHSPGFYMGSDGYVWARESVAKNPEMAGRLEVDKHWYQFRLWGQLAYNTDLGRDYWEATLAHRFPGVDAKALYDAWESVSEIVPQVNRAVWAPTDGDFAAEACAQRDGFLGVDDFHFARKPMVLTRVKDAPDPQCVSVTDWAKAVLSKKPVKGLTPLQVADNLDGFAATAQSALTALRQNANGNVELLETLNDIESMAFLGRYYADKTRGAAKLALFRESNRESKPFHAEAVAHFQDAVEEWRQYARVLTPQYKTQLLARTHFLDWNATLKEVENELAKVESEGDFPEVQFTNPTDGAQLAANSDLRVEVQASDRDGIKEVKLYLNGLLLDADKKARPAYAWSGSSDDLLKGLKTGVHQLAAVAEDMTGVKARQEIQISVGDVAKNAEANWKDEIHQVLLKDGDRMMAGDRIDLPRLECKVMFNTSGKLVVIDQNTGLLWGSFSKDEDDLSHFAEFKNGQFVTWRGTPEKPEVALWKSREQPEPGDHRLAITVGKRLIIYRETEGKLRTVVWMSPEPN</sequence>
<evidence type="ECO:0000256" key="2">
    <source>
        <dbReference type="SAM" id="SignalP"/>
    </source>
</evidence>
<evidence type="ECO:0000256" key="1">
    <source>
        <dbReference type="ARBA" id="ARBA00022801"/>
    </source>
</evidence>
<evidence type="ECO:0000313" key="4">
    <source>
        <dbReference type="Proteomes" id="UP000319143"/>
    </source>
</evidence>
<evidence type="ECO:0000313" key="3">
    <source>
        <dbReference type="EMBL" id="TWU40650.1"/>
    </source>
</evidence>
<dbReference type="AlphaFoldDB" id="A0A5C6DVC7"/>
<feature type="signal peptide" evidence="2">
    <location>
        <begin position="1"/>
        <end position="31"/>
    </location>
</feature>
<dbReference type="SUPFAM" id="SSF55545">
    <property type="entry name" value="beta-N-acetylhexosaminidase-like domain"/>
    <property type="match status" value="1"/>
</dbReference>
<proteinExistence type="predicted"/>
<dbReference type="InterPro" id="IPR036426">
    <property type="entry name" value="Bulb-type_lectin_dom_sf"/>
</dbReference>
<dbReference type="GO" id="GO:0005975">
    <property type="term" value="P:carbohydrate metabolic process"/>
    <property type="evidence" value="ECO:0007669"/>
    <property type="project" value="UniProtKB-ARBA"/>
</dbReference>
<comment type="caution">
    <text evidence="3">The sequence shown here is derived from an EMBL/GenBank/DDBJ whole genome shotgun (WGS) entry which is preliminary data.</text>
</comment>
<organism evidence="3 4">
    <name type="scientific">Novipirellula artificiosorum</name>
    <dbReference type="NCBI Taxonomy" id="2528016"/>
    <lineage>
        <taxon>Bacteria</taxon>
        <taxon>Pseudomonadati</taxon>
        <taxon>Planctomycetota</taxon>
        <taxon>Planctomycetia</taxon>
        <taxon>Pirellulales</taxon>
        <taxon>Pirellulaceae</taxon>
        <taxon>Novipirellula</taxon>
    </lineage>
</organism>
<dbReference type="Gene3D" id="2.60.40.10">
    <property type="entry name" value="Immunoglobulins"/>
    <property type="match status" value="1"/>
</dbReference>
<keyword evidence="4" id="KW-1185">Reference proteome</keyword>
<dbReference type="OrthoDB" id="99887at2"/>
<dbReference type="InterPro" id="IPR029018">
    <property type="entry name" value="Hex-like_dom2"/>
</dbReference>
<dbReference type="EMBL" id="SJPV01000002">
    <property type="protein sequence ID" value="TWU40650.1"/>
    <property type="molecule type" value="Genomic_DNA"/>
</dbReference>
<feature type="chain" id="PRO_5022735187" description="Beta-hexosaminidase bacterial type N-terminal domain-containing protein" evidence="2">
    <location>
        <begin position="32"/>
        <end position="964"/>
    </location>
</feature>
<dbReference type="RefSeq" id="WP_146525224.1">
    <property type="nucleotide sequence ID" value="NZ_SJPV01000002.1"/>
</dbReference>
<name>A0A5C6DVC7_9BACT</name>
<keyword evidence="2" id="KW-0732">Signal</keyword>
<dbReference type="Proteomes" id="UP000319143">
    <property type="component" value="Unassembled WGS sequence"/>
</dbReference>
<protein>
    <recommendedName>
        <fullName evidence="5">Beta-hexosaminidase bacterial type N-terminal domain-containing protein</fullName>
    </recommendedName>
</protein>
<gene>
    <name evidence="3" type="ORF">Poly41_14840</name>
</gene>
<keyword evidence="1" id="KW-0378">Hydrolase</keyword>
<evidence type="ECO:0008006" key="5">
    <source>
        <dbReference type="Google" id="ProtNLM"/>
    </source>
</evidence>